<dbReference type="EMBL" id="BMHP01000001">
    <property type="protein sequence ID" value="GGD55890.1"/>
    <property type="molecule type" value="Genomic_DNA"/>
</dbReference>
<dbReference type="InterPro" id="IPR010499">
    <property type="entry name" value="AraC_E-bd"/>
</dbReference>
<name>A0A916YPW7_9BACL</name>
<reference evidence="2" key="2">
    <citation type="submission" date="2020-09" db="EMBL/GenBank/DDBJ databases">
        <authorList>
            <person name="Sun Q."/>
            <person name="Zhou Y."/>
        </authorList>
    </citation>
    <scope>NUCLEOTIDE SEQUENCE</scope>
    <source>
        <strain evidence="2">CGMCC 1.15178</strain>
    </source>
</reference>
<keyword evidence="3" id="KW-1185">Reference proteome</keyword>
<dbReference type="InterPro" id="IPR011256">
    <property type="entry name" value="Reg_factor_effector_dom_sf"/>
</dbReference>
<evidence type="ECO:0000313" key="2">
    <source>
        <dbReference type="EMBL" id="GGD55890.1"/>
    </source>
</evidence>
<dbReference type="Proteomes" id="UP000612456">
    <property type="component" value="Unassembled WGS sequence"/>
</dbReference>
<organism evidence="2 3">
    <name type="scientific">Paenibacillus nasutitermitis</name>
    <dbReference type="NCBI Taxonomy" id="1652958"/>
    <lineage>
        <taxon>Bacteria</taxon>
        <taxon>Bacillati</taxon>
        <taxon>Bacillota</taxon>
        <taxon>Bacilli</taxon>
        <taxon>Bacillales</taxon>
        <taxon>Paenibacillaceae</taxon>
        <taxon>Paenibacillus</taxon>
    </lineage>
</organism>
<dbReference type="Pfam" id="PF14526">
    <property type="entry name" value="Cass2"/>
    <property type="match status" value="1"/>
</dbReference>
<dbReference type="SMART" id="SM00871">
    <property type="entry name" value="AraC_E_bind"/>
    <property type="match status" value="1"/>
</dbReference>
<proteinExistence type="predicted"/>
<feature type="domain" description="AraC effector-binding" evidence="1">
    <location>
        <begin position="2"/>
        <end position="148"/>
    </location>
</feature>
<protein>
    <recommendedName>
        <fullName evidence="1">AraC effector-binding domain-containing protein</fullName>
    </recommendedName>
</protein>
<sequence>MDNCTVVTKPALNLVGISYCGPYSTFPDEAILLQSEFLSRKHELNGEVKSTALYSPYFGNEVFATYWASFETAHMEAVPDGMVQFIIPEHTYAMVTCTNKRIGEGYEQLSAWMNEQQLKKRENAVSIEIFYIDEHLEEEAVDLLVPIEEQEGQTILEERFGNQ</sequence>
<dbReference type="InterPro" id="IPR029441">
    <property type="entry name" value="Cass2"/>
</dbReference>
<evidence type="ECO:0000259" key="1">
    <source>
        <dbReference type="SMART" id="SM00871"/>
    </source>
</evidence>
<dbReference type="RefSeq" id="WP_188990032.1">
    <property type="nucleotide sequence ID" value="NZ_BMHP01000001.1"/>
</dbReference>
<dbReference type="Gene3D" id="3.20.80.10">
    <property type="entry name" value="Regulatory factor, effector binding domain"/>
    <property type="match status" value="1"/>
</dbReference>
<dbReference type="SUPFAM" id="SSF55136">
    <property type="entry name" value="Probable bacterial effector-binding domain"/>
    <property type="match status" value="1"/>
</dbReference>
<comment type="caution">
    <text evidence="2">The sequence shown here is derived from an EMBL/GenBank/DDBJ whole genome shotgun (WGS) entry which is preliminary data.</text>
</comment>
<reference evidence="2" key="1">
    <citation type="journal article" date="2014" name="Int. J. Syst. Evol. Microbiol.">
        <title>Complete genome sequence of Corynebacterium casei LMG S-19264T (=DSM 44701T), isolated from a smear-ripened cheese.</title>
        <authorList>
            <consortium name="US DOE Joint Genome Institute (JGI-PGF)"/>
            <person name="Walter F."/>
            <person name="Albersmeier A."/>
            <person name="Kalinowski J."/>
            <person name="Ruckert C."/>
        </authorList>
    </citation>
    <scope>NUCLEOTIDE SEQUENCE</scope>
    <source>
        <strain evidence="2">CGMCC 1.15178</strain>
    </source>
</reference>
<dbReference type="AlphaFoldDB" id="A0A916YPW7"/>
<gene>
    <name evidence="2" type="ORF">GCM10010911_11990</name>
</gene>
<accession>A0A916YPW7</accession>
<evidence type="ECO:0000313" key="3">
    <source>
        <dbReference type="Proteomes" id="UP000612456"/>
    </source>
</evidence>